<dbReference type="InterPro" id="IPR001810">
    <property type="entry name" value="F-box_dom"/>
</dbReference>
<dbReference type="InterPro" id="IPR036047">
    <property type="entry name" value="F-box-like_dom_sf"/>
</dbReference>
<comment type="catalytic activity">
    <reaction evidence="4">
        <text>GTP + H2O = GDP + phosphate + H(+)</text>
        <dbReference type="Rhea" id="RHEA:19669"/>
        <dbReference type="ChEBI" id="CHEBI:15377"/>
        <dbReference type="ChEBI" id="CHEBI:15378"/>
        <dbReference type="ChEBI" id="CHEBI:37565"/>
        <dbReference type="ChEBI" id="CHEBI:43474"/>
        <dbReference type="ChEBI" id="CHEBI:58189"/>
        <dbReference type="EC" id="3.6.5.2"/>
    </reaction>
</comment>
<dbReference type="Pfam" id="PF00646">
    <property type="entry name" value="F-box"/>
    <property type="match status" value="1"/>
</dbReference>
<dbReference type="OrthoDB" id="265044at2759"/>
<dbReference type="SUPFAM" id="SSF81383">
    <property type="entry name" value="F-box domain"/>
    <property type="match status" value="1"/>
</dbReference>
<sequence length="308" mass="35793">MSLDVTQERLEPNTQSIAPGRNELSACHRFCSTPELIFLCFELAPLQTVVNYQRVCKSWYSIVSSSDILQHRLNHNEYGLALNGRQQLVLQHQIDTLILRCREDPCIGYLVNDHSDDDVPDRHWQIRHTALGRQIGSYWIDECSQASRQRRVRYELPPVCFANFHPPDAAILVYSVSDYESFEEIRQFYYTYYGYVKDSNKRMNRTMPFLIVVANKTDLPEHEWQVPAEVGRHFNDSIDAPFLQVSTKTGEGIPQDASDVVVKRILYEHWMTRVRLTLHGWSRNRARSSWAGAVLQSLISFFQVRLLG</sequence>
<evidence type="ECO:0000256" key="2">
    <source>
        <dbReference type="ARBA" id="ARBA00011984"/>
    </source>
</evidence>
<dbReference type="Proteomes" id="UP000756132">
    <property type="component" value="Chromosome 12"/>
</dbReference>
<protein>
    <recommendedName>
        <fullName evidence="2">small monomeric GTPase</fullName>
        <ecNumber evidence="2">3.6.5.2</ecNumber>
    </recommendedName>
</protein>
<dbReference type="InterPro" id="IPR051065">
    <property type="entry name" value="Ras-related_GTPase"/>
</dbReference>
<evidence type="ECO:0000313" key="6">
    <source>
        <dbReference type="EMBL" id="UJO24461.1"/>
    </source>
</evidence>
<reference evidence="6" key="2">
    <citation type="journal article" date="2022" name="Microb. Genom.">
        <title>A chromosome-scale genome assembly of the tomato pathogen Cladosporium fulvum reveals a compartmentalized genome architecture and the presence of a dispensable chromosome.</title>
        <authorList>
            <person name="Zaccaron A.Z."/>
            <person name="Chen L.H."/>
            <person name="Samaras A."/>
            <person name="Stergiopoulos I."/>
        </authorList>
    </citation>
    <scope>NUCLEOTIDE SEQUENCE</scope>
    <source>
        <strain evidence="6">Race5_Kim</strain>
    </source>
</reference>
<accession>A0A9Q8UVY4</accession>
<dbReference type="InterPro" id="IPR001806">
    <property type="entry name" value="Small_GTPase"/>
</dbReference>
<dbReference type="KEGG" id="ffu:CLAFUR5_13942"/>
<dbReference type="InterPro" id="IPR027417">
    <property type="entry name" value="P-loop_NTPase"/>
</dbReference>
<keyword evidence="7" id="KW-1185">Reference proteome</keyword>
<evidence type="ECO:0000256" key="1">
    <source>
        <dbReference type="ARBA" id="ARBA00008344"/>
    </source>
</evidence>
<evidence type="ECO:0000256" key="3">
    <source>
        <dbReference type="ARBA" id="ARBA00022801"/>
    </source>
</evidence>
<dbReference type="GO" id="GO:0005525">
    <property type="term" value="F:GTP binding"/>
    <property type="evidence" value="ECO:0007669"/>
    <property type="project" value="InterPro"/>
</dbReference>
<reference evidence="6" key="1">
    <citation type="submission" date="2021-12" db="EMBL/GenBank/DDBJ databases">
        <authorList>
            <person name="Zaccaron A."/>
            <person name="Stergiopoulos I."/>
        </authorList>
    </citation>
    <scope>NUCLEOTIDE SEQUENCE</scope>
    <source>
        <strain evidence="6">Race5_Kim</strain>
    </source>
</reference>
<gene>
    <name evidence="6" type="ORF">CLAFUR5_13942</name>
</gene>
<dbReference type="GO" id="GO:0003925">
    <property type="term" value="F:G protein activity"/>
    <property type="evidence" value="ECO:0007669"/>
    <property type="project" value="UniProtKB-EC"/>
</dbReference>
<dbReference type="SUPFAM" id="SSF52540">
    <property type="entry name" value="P-loop containing nucleoside triphosphate hydrolases"/>
    <property type="match status" value="1"/>
</dbReference>
<dbReference type="RefSeq" id="XP_047768827.1">
    <property type="nucleotide sequence ID" value="XM_047913090.1"/>
</dbReference>
<organism evidence="6 7">
    <name type="scientific">Passalora fulva</name>
    <name type="common">Tomato leaf mold</name>
    <name type="synonym">Cladosporium fulvum</name>
    <dbReference type="NCBI Taxonomy" id="5499"/>
    <lineage>
        <taxon>Eukaryota</taxon>
        <taxon>Fungi</taxon>
        <taxon>Dikarya</taxon>
        <taxon>Ascomycota</taxon>
        <taxon>Pezizomycotina</taxon>
        <taxon>Dothideomycetes</taxon>
        <taxon>Dothideomycetidae</taxon>
        <taxon>Mycosphaerellales</taxon>
        <taxon>Mycosphaerellaceae</taxon>
        <taxon>Fulvia</taxon>
    </lineage>
</organism>
<feature type="domain" description="F-box" evidence="5">
    <location>
        <begin position="34"/>
        <end position="69"/>
    </location>
</feature>
<evidence type="ECO:0000313" key="7">
    <source>
        <dbReference type="Proteomes" id="UP000756132"/>
    </source>
</evidence>
<keyword evidence="3" id="KW-0378">Hydrolase</keyword>
<dbReference type="AlphaFoldDB" id="A0A9Q8UVY4"/>
<dbReference type="Gene3D" id="3.40.50.300">
    <property type="entry name" value="P-loop containing nucleotide triphosphate hydrolases"/>
    <property type="match status" value="1"/>
</dbReference>
<dbReference type="PANTHER" id="PTHR45704">
    <property type="entry name" value="RAS-LIKE FAMILY MEMBER 11"/>
    <property type="match status" value="1"/>
</dbReference>
<proteinExistence type="inferred from homology"/>
<dbReference type="GeneID" id="71993820"/>
<evidence type="ECO:0000259" key="5">
    <source>
        <dbReference type="Pfam" id="PF00646"/>
    </source>
</evidence>
<dbReference type="Pfam" id="PF00071">
    <property type="entry name" value="Ras"/>
    <property type="match status" value="1"/>
</dbReference>
<name>A0A9Q8UVY4_PASFU</name>
<evidence type="ECO:0000256" key="4">
    <source>
        <dbReference type="ARBA" id="ARBA00048098"/>
    </source>
</evidence>
<dbReference type="EMBL" id="CP090174">
    <property type="protein sequence ID" value="UJO24461.1"/>
    <property type="molecule type" value="Genomic_DNA"/>
</dbReference>
<dbReference type="EC" id="3.6.5.2" evidence="2"/>
<comment type="similarity">
    <text evidence="1">Belongs to the small GTPase superfamily. Ras family.</text>
</comment>